<proteinExistence type="inferred from homology"/>
<dbReference type="PANTHER" id="PTHR10642:SF26">
    <property type="entry name" value="RIBONUCLEASE H1"/>
    <property type="match status" value="1"/>
</dbReference>
<comment type="cofactor">
    <cofactor evidence="2">
        <name>Mg(2+)</name>
        <dbReference type="ChEBI" id="CHEBI:18420"/>
    </cofactor>
</comment>
<dbReference type="Pfam" id="PF01693">
    <property type="entry name" value="Cauli_VI"/>
    <property type="match status" value="1"/>
</dbReference>
<evidence type="ECO:0000259" key="15">
    <source>
        <dbReference type="PROSITE" id="PS50879"/>
    </source>
</evidence>
<evidence type="ECO:0000256" key="11">
    <source>
        <dbReference type="ARBA" id="ARBA00022759"/>
    </source>
</evidence>
<dbReference type="FunFam" id="3.40.970.10:FF:000002">
    <property type="entry name" value="Ribonuclease H"/>
    <property type="match status" value="1"/>
</dbReference>
<comment type="similarity">
    <text evidence="4">Belongs to the RNase H family.</text>
</comment>
<evidence type="ECO:0000256" key="9">
    <source>
        <dbReference type="ARBA" id="ARBA00022722"/>
    </source>
</evidence>
<dbReference type="EMBL" id="MF417959">
    <property type="protein sequence ID" value="ASN72576.1"/>
    <property type="molecule type" value="Genomic_DNA"/>
</dbReference>
<evidence type="ECO:0000256" key="10">
    <source>
        <dbReference type="ARBA" id="ARBA00022723"/>
    </source>
</evidence>
<comment type="similarity">
    <text evidence="5">Belongs to the caulimoviridae viroplasmin family.</text>
</comment>
<dbReference type="EC" id="3.1.26.4" evidence="6"/>
<dbReference type="InterPro" id="IPR012337">
    <property type="entry name" value="RNaseH-like_sf"/>
</dbReference>
<evidence type="ECO:0000256" key="14">
    <source>
        <dbReference type="ARBA" id="ARBA00030758"/>
    </source>
</evidence>
<dbReference type="PROSITE" id="PS50879">
    <property type="entry name" value="RNASE_H_1"/>
    <property type="match status" value="1"/>
</dbReference>
<feature type="non-terminal residue" evidence="16">
    <location>
        <position position="244"/>
    </location>
</feature>
<dbReference type="GO" id="GO:0003676">
    <property type="term" value="F:nucleic acid binding"/>
    <property type="evidence" value="ECO:0007669"/>
    <property type="project" value="InterPro"/>
</dbReference>
<comment type="function">
    <text evidence="3">Endonuclease that specifically degrades the RNA of RNA-DNA hybrids.</text>
</comment>
<evidence type="ECO:0000256" key="6">
    <source>
        <dbReference type="ARBA" id="ARBA00012180"/>
    </source>
</evidence>
<evidence type="ECO:0000256" key="4">
    <source>
        <dbReference type="ARBA" id="ARBA00005300"/>
    </source>
</evidence>
<dbReference type="InterPro" id="IPR011320">
    <property type="entry name" value="RNase_H1_N"/>
</dbReference>
<dbReference type="GO" id="GO:0046872">
    <property type="term" value="F:metal ion binding"/>
    <property type="evidence" value="ECO:0007669"/>
    <property type="project" value="UniProtKB-KW"/>
</dbReference>
<comment type="catalytic activity">
    <reaction evidence="1">
        <text>Endonucleolytic cleavage to 5'-phosphomonoester.</text>
        <dbReference type="EC" id="3.1.26.4"/>
    </reaction>
</comment>
<dbReference type="InterPro" id="IPR036397">
    <property type="entry name" value="RNaseH_sf"/>
</dbReference>
<evidence type="ECO:0000256" key="8">
    <source>
        <dbReference type="ARBA" id="ARBA00017800"/>
    </source>
</evidence>
<dbReference type="CDD" id="cd09277">
    <property type="entry name" value="RNase_HI_bacteria_like"/>
    <property type="match status" value="1"/>
</dbReference>
<evidence type="ECO:0000256" key="2">
    <source>
        <dbReference type="ARBA" id="ARBA00001946"/>
    </source>
</evidence>
<dbReference type="InterPro" id="IPR037056">
    <property type="entry name" value="RNase_H1_N_sf"/>
</dbReference>
<dbReference type="SUPFAM" id="SSF55658">
    <property type="entry name" value="L9 N-domain-like"/>
    <property type="match status" value="1"/>
</dbReference>
<dbReference type="InterPro" id="IPR002156">
    <property type="entry name" value="RNaseH_domain"/>
</dbReference>
<dbReference type="Gene3D" id="3.30.420.10">
    <property type="entry name" value="Ribonuclease H-like superfamily/Ribonuclease H"/>
    <property type="match status" value="1"/>
</dbReference>
<evidence type="ECO:0000256" key="7">
    <source>
        <dbReference type="ARBA" id="ARBA00017721"/>
    </source>
</evidence>
<evidence type="ECO:0000256" key="1">
    <source>
        <dbReference type="ARBA" id="ARBA00000077"/>
    </source>
</evidence>
<reference evidence="16" key="1">
    <citation type="submission" date="2017-06" db="EMBL/GenBank/DDBJ databases">
        <title>Novel phages from South African skin metaviromes.</title>
        <authorList>
            <person name="van Zyl L.J."/>
            <person name="Abrahams Y."/>
            <person name="Stander E.A."/>
            <person name="Kirby B.M."/>
            <person name="Clavaud C."/>
            <person name="Farcet C."/>
            <person name="Breton L."/>
            <person name="Trindade M.I."/>
        </authorList>
    </citation>
    <scope>NUCLEOTIDE SEQUENCE</scope>
</reference>
<evidence type="ECO:0000256" key="5">
    <source>
        <dbReference type="ARBA" id="ARBA00008884"/>
    </source>
</evidence>
<dbReference type="Pfam" id="PF00075">
    <property type="entry name" value="RNase_H"/>
    <property type="match status" value="1"/>
</dbReference>
<protein>
    <recommendedName>
        <fullName evidence="7">Ribonuclease H</fullName>
        <ecNumber evidence="6">3.1.26.4</ecNumber>
    </recommendedName>
    <alternativeName>
        <fullName evidence="14">Inclusion body matrix protein</fullName>
    </alternativeName>
    <alternativeName>
        <fullName evidence="8">Transactivator/viroplasmin protein</fullName>
    </alternativeName>
</protein>
<dbReference type="InterPro" id="IPR050092">
    <property type="entry name" value="RNase_H"/>
</dbReference>
<gene>
    <name evidence="16" type="ORF">2F5_28</name>
</gene>
<keyword evidence="11" id="KW-0255">Endonuclease</keyword>
<keyword evidence="10" id="KW-0479">Metal-binding</keyword>
<sequence length="244" mass="28024">MKFYAVKVGKKPGVYTTWSETQEQVKGFKGAVYKKFDNKNQATAFIENDESSQNTLINDNNIDEKINLLDEESAILVTDGSFDKGLKRYGFGLVMITKNMEDIFYDSDNDKKYLQSMNVAGEVFGVLEGLRICKDNNYKNIIIYYDYEGLEKWAKGEWKAKKDIAKHYVEELKKYDELSIEFIKVKAHSGHKYNEQADALAKLSLDKKGSKTYDDGTIYIKGVKKSTITNVLSEIRQKYLDTIN</sequence>
<evidence type="ECO:0000256" key="3">
    <source>
        <dbReference type="ARBA" id="ARBA00004065"/>
    </source>
</evidence>
<accession>A0A2H4JH24</accession>
<dbReference type="SUPFAM" id="SSF53098">
    <property type="entry name" value="Ribonuclease H-like"/>
    <property type="match status" value="1"/>
</dbReference>
<evidence type="ECO:0000313" key="16">
    <source>
        <dbReference type="EMBL" id="ASN72576.1"/>
    </source>
</evidence>
<dbReference type="PANTHER" id="PTHR10642">
    <property type="entry name" value="RIBONUCLEASE H1"/>
    <property type="match status" value="1"/>
</dbReference>
<dbReference type="GO" id="GO:0043137">
    <property type="term" value="P:DNA replication, removal of RNA primer"/>
    <property type="evidence" value="ECO:0007669"/>
    <property type="project" value="TreeGrafter"/>
</dbReference>
<name>A0A2H4JH24_9CAUD</name>
<evidence type="ECO:0000256" key="12">
    <source>
        <dbReference type="ARBA" id="ARBA00022801"/>
    </source>
</evidence>
<organism evidence="16">
    <name type="scientific">uncultured Caudovirales phage</name>
    <dbReference type="NCBI Taxonomy" id="2100421"/>
    <lineage>
        <taxon>Viruses</taxon>
        <taxon>Duplodnaviria</taxon>
        <taxon>Heunggongvirae</taxon>
        <taxon>Uroviricota</taxon>
        <taxon>Caudoviricetes</taxon>
        <taxon>Peduoviridae</taxon>
        <taxon>Maltschvirus</taxon>
        <taxon>Maltschvirus maltsch</taxon>
    </lineage>
</organism>
<feature type="domain" description="RNase H type-1" evidence="15">
    <location>
        <begin position="70"/>
        <end position="206"/>
    </location>
</feature>
<evidence type="ECO:0000256" key="13">
    <source>
        <dbReference type="ARBA" id="ARBA00022842"/>
    </source>
</evidence>
<keyword evidence="12" id="KW-0378">Hydrolase</keyword>
<dbReference type="Gene3D" id="3.40.970.10">
    <property type="entry name" value="Ribonuclease H1, N-terminal domain"/>
    <property type="match status" value="1"/>
</dbReference>
<keyword evidence="13" id="KW-0460">Magnesium</keyword>
<dbReference type="InterPro" id="IPR009027">
    <property type="entry name" value="Ribosomal_bL9/RNase_H1_N"/>
</dbReference>
<dbReference type="GO" id="GO:0004523">
    <property type="term" value="F:RNA-DNA hybrid ribonuclease activity"/>
    <property type="evidence" value="ECO:0007669"/>
    <property type="project" value="UniProtKB-EC"/>
</dbReference>
<keyword evidence="9" id="KW-0540">Nuclease</keyword>